<evidence type="ECO:0000313" key="5">
    <source>
        <dbReference type="EMBL" id="VFK48437.1"/>
    </source>
</evidence>
<keyword evidence="3" id="KW-0064">Aspartyl protease</keyword>
<dbReference type="NCBIfam" id="TIGR00072">
    <property type="entry name" value="hydrog_prot"/>
    <property type="match status" value="1"/>
</dbReference>
<dbReference type="PANTHER" id="PTHR30302">
    <property type="entry name" value="HYDROGENASE 1 MATURATION PROTEASE"/>
    <property type="match status" value="1"/>
</dbReference>
<dbReference type="InterPro" id="IPR000671">
    <property type="entry name" value="Peptidase_A31"/>
</dbReference>
<sequence length="176" mass="19659">MPISIAGAGNWLIAHDRIGPRVLRLIRGRYGPAVELCDIGASGLRLLDYLREQALLIVIDACLMNRAPGEILVQEPDLDVPLANSTSLHQIGPLDTLSLAKHLYAQNMPHRVLFIMVETRDIDAATEKKACREVLGILDWEIGACFSRNSWRGQRPQPKNRLRDFRIANEKDSLAS</sequence>
<dbReference type="GO" id="GO:0008047">
    <property type="term" value="F:enzyme activator activity"/>
    <property type="evidence" value="ECO:0007669"/>
    <property type="project" value="InterPro"/>
</dbReference>
<dbReference type="PANTHER" id="PTHR30302:SF1">
    <property type="entry name" value="HYDROGENASE 2 MATURATION PROTEASE"/>
    <property type="match status" value="1"/>
</dbReference>
<evidence type="ECO:0000256" key="3">
    <source>
        <dbReference type="ARBA" id="ARBA00022750"/>
    </source>
</evidence>
<comment type="similarity">
    <text evidence="1">Belongs to the peptidase A31 family.</text>
</comment>
<accession>A0A450Z3S1</accession>
<name>A0A450Z3S1_9GAMM</name>
<keyword evidence="4" id="KW-0378">Hydrolase</keyword>
<keyword evidence="2 5" id="KW-0645">Protease</keyword>
<evidence type="ECO:0000256" key="4">
    <source>
        <dbReference type="ARBA" id="ARBA00022801"/>
    </source>
</evidence>
<proteinExistence type="inferred from homology"/>
<dbReference type="GO" id="GO:0004190">
    <property type="term" value="F:aspartic-type endopeptidase activity"/>
    <property type="evidence" value="ECO:0007669"/>
    <property type="project" value="UniProtKB-KW"/>
</dbReference>
<evidence type="ECO:0000256" key="2">
    <source>
        <dbReference type="ARBA" id="ARBA00022670"/>
    </source>
</evidence>
<dbReference type="Gene3D" id="3.40.50.1450">
    <property type="entry name" value="HybD-like"/>
    <property type="match status" value="1"/>
</dbReference>
<gene>
    <name evidence="5" type="ORF">BECKTC1821D_GA0114238_10618</name>
</gene>
<dbReference type="SUPFAM" id="SSF53163">
    <property type="entry name" value="HybD-like"/>
    <property type="match status" value="1"/>
</dbReference>
<dbReference type="AlphaFoldDB" id="A0A450Z3S1"/>
<organism evidence="5">
    <name type="scientific">Candidatus Kentrum sp. TC</name>
    <dbReference type="NCBI Taxonomy" id="2126339"/>
    <lineage>
        <taxon>Bacteria</taxon>
        <taxon>Pseudomonadati</taxon>
        <taxon>Pseudomonadota</taxon>
        <taxon>Gammaproteobacteria</taxon>
        <taxon>Candidatus Kentrum</taxon>
    </lineage>
</organism>
<dbReference type="InterPro" id="IPR023430">
    <property type="entry name" value="Pept_HybD-like_dom_sf"/>
</dbReference>
<dbReference type="EMBL" id="CAADFS010000061">
    <property type="protein sequence ID" value="VFK48437.1"/>
    <property type="molecule type" value="Genomic_DNA"/>
</dbReference>
<dbReference type="GO" id="GO:0016485">
    <property type="term" value="P:protein processing"/>
    <property type="evidence" value="ECO:0007669"/>
    <property type="project" value="TreeGrafter"/>
</dbReference>
<dbReference type="CDD" id="cd00518">
    <property type="entry name" value="H2MP"/>
    <property type="match status" value="1"/>
</dbReference>
<dbReference type="Pfam" id="PF01750">
    <property type="entry name" value="HycI"/>
    <property type="match status" value="1"/>
</dbReference>
<protein>
    <submittedName>
        <fullName evidence="5">Hydrogenase maturation protease</fullName>
    </submittedName>
</protein>
<reference evidence="5" key="1">
    <citation type="submission" date="2019-02" db="EMBL/GenBank/DDBJ databases">
        <authorList>
            <person name="Gruber-Vodicka R. H."/>
            <person name="Seah K. B. B."/>
        </authorList>
    </citation>
    <scope>NUCLEOTIDE SEQUENCE</scope>
    <source>
        <strain evidence="5">BECK_BZ123</strain>
    </source>
</reference>
<evidence type="ECO:0000256" key="1">
    <source>
        <dbReference type="ARBA" id="ARBA00006814"/>
    </source>
</evidence>